<organism evidence="2 3">
    <name type="scientific">Neiella marina</name>
    <dbReference type="NCBI Taxonomy" id="508461"/>
    <lineage>
        <taxon>Bacteria</taxon>
        <taxon>Pseudomonadati</taxon>
        <taxon>Pseudomonadota</taxon>
        <taxon>Gammaproteobacteria</taxon>
        <taxon>Alteromonadales</taxon>
        <taxon>Echinimonadaceae</taxon>
        <taxon>Neiella</taxon>
    </lineage>
</organism>
<keyword evidence="1" id="KW-0812">Transmembrane</keyword>
<evidence type="ECO:0000313" key="2">
    <source>
        <dbReference type="EMBL" id="GGA79986.1"/>
    </source>
</evidence>
<keyword evidence="1" id="KW-1133">Transmembrane helix</keyword>
<name>A0A8J2U600_9GAMM</name>
<dbReference type="Proteomes" id="UP000619743">
    <property type="component" value="Unassembled WGS sequence"/>
</dbReference>
<reference evidence="3" key="1">
    <citation type="journal article" date="2019" name="Int. J. Syst. Evol. Microbiol.">
        <title>The Global Catalogue of Microorganisms (GCM) 10K type strain sequencing project: providing services to taxonomists for standard genome sequencing and annotation.</title>
        <authorList>
            <consortium name="The Broad Institute Genomics Platform"/>
            <consortium name="The Broad Institute Genome Sequencing Center for Infectious Disease"/>
            <person name="Wu L."/>
            <person name="Ma J."/>
        </authorList>
    </citation>
    <scope>NUCLEOTIDE SEQUENCE [LARGE SCALE GENOMIC DNA]</scope>
    <source>
        <strain evidence="3">CGMCC 1.10130</strain>
    </source>
</reference>
<proteinExistence type="predicted"/>
<dbReference type="RefSeq" id="WP_087505909.1">
    <property type="nucleotide sequence ID" value="NZ_BMDX01000010.1"/>
</dbReference>
<evidence type="ECO:0000313" key="3">
    <source>
        <dbReference type="Proteomes" id="UP000619743"/>
    </source>
</evidence>
<dbReference type="EMBL" id="BMDX01000010">
    <property type="protein sequence ID" value="GGA79986.1"/>
    <property type="molecule type" value="Genomic_DNA"/>
</dbReference>
<protein>
    <recommendedName>
        <fullName evidence="4">DUF4381 domain-containing protein</fullName>
    </recommendedName>
</protein>
<evidence type="ECO:0000256" key="1">
    <source>
        <dbReference type="SAM" id="Phobius"/>
    </source>
</evidence>
<gene>
    <name evidence="2" type="ORF">GCM10011369_22490</name>
</gene>
<dbReference type="Pfam" id="PF14316">
    <property type="entry name" value="DUF4381"/>
    <property type="match status" value="1"/>
</dbReference>
<dbReference type="OrthoDB" id="283083at2"/>
<keyword evidence="3" id="KW-1185">Reference proteome</keyword>
<dbReference type="AlphaFoldDB" id="A0A8J2U600"/>
<evidence type="ECO:0008006" key="4">
    <source>
        <dbReference type="Google" id="ProtNLM"/>
    </source>
</evidence>
<accession>A0A8J2U600</accession>
<feature type="transmembrane region" description="Helical" evidence="1">
    <location>
        <begin position="37"/>
        <end position="53"/>
    </location>
</feature>
<keyword evidence="1" id="KW-0472">Membrane</keyword>
<dbReference type="InterPro" id="IPR025489">
    <property type="entry name" value="DUF4381"/>
</dbReference>
<comment type="caution">
    <text evidence="2">The sequence shown here is derived from an EMBL/GenBank/DDBJ whole genome shotgun (WGS) entry which is preliminary data.</text>
</comment>
<sequence>MTPMNLLMANQAAPTMQLPLKDIVIAAPVSWWPLAPGWWLLIGLLLLLSVWFGRKLWLRQRAKQFANQALSRIQQWQQAPADVTASQVNELLKVVACHYGEAEQLAKLSGYPWYQWLQASSTEKQRPQVDQMCQLLQHHLYSGGSLNPVQQEQLLIGCQQWLTTSWRLAASTAQATTNQASSQPDRAGGAA</sequence>